<reference evidence="1" key="1">
    <citation type="submission" date="2020-08" db="EMBL/GenBank/DDBJ databases">
        <title>Multicomponent nature underlies the extraordinary mechanical properties of spider dragline silk.</title>
        <authorList>
            <person name="Kono N."/>
            <person name="Nakamura H."/>
            <person name="Mori M."/>
            <person name="Yoshida Y."/>
            <person name="Ohtoshi R."/>
            <person name="Malay A.D."/>
            <person name="Moran D.A.P."/>
            <person name="Tomita M."/>
            <person name="Numata K."/>
            <person name="Arakawa K."/>
        </authorList>
    </citation>
    <scope>NUCLEOTIDE SEQUENCE</scope>
</reference>
<sequence length="110" mass="12921">MKQRKYWQYFNSRSAPTAFMIRSSIGRFEELGSEAGRPGKSAHRNIHIEDSVETVRQSVTGDPSVSTHRRFSQLGISRTTLRRFFKLDLKMHPYKIQIVQTLQPQYHLLR</sequence>
<dbReference type="EMBL" id="BMAV01028247">
    <property type="protein sequence ID" value="GFS66588.1"/>
    <property type="molecule type" value="Genomic_DNA"/>
</dbReference>
<dbReference type="Proteomes" id="UP000886998">
    <property type="component" value="Unassembled WGS sequence"/>
</dbReference>
<name>A0A8X6IYV2_9ARAC</name>
<gene>
    <name evidence="1" type="ORF">TNIN_258761</name>
</gene>
<dbReference type="PANTHER" id="PTHR47326:SF1">
    <property type="entry name" value="HTH PSQ-TYPE DOMAIN-CONTAINING PROTEIN"/>
    <property type="match status" value="1"/>
</dbReference>
<keyword evidence="2" id="KW-1185">Reference proteome</keyword>
<organism evidence="1 2">
    <name type="scientific">Trichonephila inaurata madagascariensis</name>
    <dbReference type="NCBI Taxonomy" id="2747483"/>
    <lineage>
        <taxon>Eukaryota</taxon>
        <taxon>Metazoa</taxon>
        <taxon>Ecdysozoa</taxon>
        <taxon>Arthropoda</taxon>
        <taxon>Chelicerata</taxon>
        <taxon>Arachnida</taxon>
        <taxon>Araneae</taxon>
        <taxon>Araneomorphae</taxon>
        <taxon>Entelegynae</taxon>
        <taxon>Araneoidea</taxon>
        <taxon>Nephilidae</taxon>
        <taxon>Trichonephila</taxon>
        <taxon>Trichonephila inaurata</taxon>
    </lineage>
</organism>
<dbReference type="OrthoDB" id="9979538at2759"/>
<dbReference type="PANTHER" id="PTHR47326">
    <property type="entry name" value="TRANSPOSABLE ELEMENT TC3 TRANSPOSASE-LIKE PROTEIN"/>
    <property type="match status" value="1"/>
</dbReference>
<evidence type="ECO:0000313" key="1">
    <source>
        <dbReference type="EMBL" id="GFS66588.1"/>
    </source>
</evidence>
<evidence type="ECO:0000313" key="2">
    <source>
        <dbReference type="Proteomes" id="UP000886998"/>
    </source>
</evidence>
<accession>A0A8X6IYV2</accession>
<proteinExistence type="predicted"/>
<comment type="caution">
    <text evidence="1">The sequence shown here is derived from an EMBL/GenBank/DDBJ whole genome shotgun (WGS) entry which is preliminary data.</text>
</comment>
<protein>
    <submittedName>
        <fullName evidence="1">Uncharacterized protein</fullName>
    </submittedName>
</protein>
<dbReference type="AlphaFoldDB" id="A0A8X6IYV2"/>